<comment type="caution">
    <text evidence="1">The sequence shown here is derived from an EMBL/GenBank/DDBJ whole genome shotgun (WGS) entry which is preliminary data.</text>
</comment>
<dbReference type="Proteomes" id="UP001054821">
    <property type="component" value="Chromosome 4"/>
</dbReference>
<reference evidence="1 2" key="1">
    <citation type="journal article" date="2022" name="G3 (Bethesda)">
        <title>Whole-genome sequence and methylome profiling of the almond [Prunus dulcis (Mill.) D.A. Webb] cultivar 'Nonpareil'.</title>
        <authorList>
            <person name="D'Amico-Willman K.M."/>
            <person name="Ouma W.Z."/>
            <person name="Meulia T."/>
            <person name="Sideli G.M."/>
            <person name="Gradziel T.M."/>
            <person name="Fresnedo-Ramirez J."/>
        </authorList>
    </citation>
    <scope>NUCLEOTIDE SEQUENCE [LARGE SCALE GENOMIC DNA]</scope>
    <source>
        <strain evidence="1">Clone GOH B32 T37-40</strain>
    </source>
</reference>
<name>A0AAD4VUT9_PRUDU</name>
<evidence type="ECO:0000313" key="2">
    <source>
        <dbReference type="Proteomes" id="UP001054821"/>
    </source>
</evidence>
<gene>
    <name evidence="1" type="ORF">L3X38_021719</name>
</gene>
<evidence type="ECO:0000313" key="1">
    <source>
        <dbReference type="EMBL" id="KAI5331593.1"/>
    </source>
</evidence>
<keyword evidence="2" id="KW-1185">Reference proteome</keyword>
<proteinExistence type="predicted"/>
<dbReference type="EMBL" id="JAJFAZ020000004">
    <property type="protein sequence ID" value="KAI5331593.1"/>
    <property type="molecule type" value="Genomic_DNA"/>
</dbReference>
<organism evidence="1 2">
    <name type="scientific">Prunus dulcis</name>
    <name type="common">Almond</name>
    <name type="synonym">Amygdalus dulcis</name>
    <dbReference type="NCBI Taxonomy" id="3755"/>
    <lineage>
        <taxon>Eukaryota</taxon>
        <taxon>Viridiplantae</taxon>
        <taxon>Streptophyta</taxon>
        <taxon>Embryophyta</taxon>
        <taxon>Tracheophyta</taxon>
        <taxon>Spermatophyta</taxon>
        <taxon>Magnoliopsida</taxon>
        <taxon>eudicotyledons</taxon>
        <taxon>Gunneridae</taxon>
        <taxon>Pentapetalae</taxon>
        <taxon>rosids</taxon>
        <taxon>fabids</taxon>
        <taxon>Rosales</taxon>
        <taxon>Rosaceae</taxon>
        <taxon>Amygdaloideae</taxon>
        <taxon>Amygdaleae</taxon>
        <taxon>Prunus</taxon>
    </lineage>
</organism>
<dbReference type="AlphaFoldDB" id="A0AAD4VUT9"/>
<accession>A0AAD4VUT9</accession>
<sequence length="134" mass="15125">MAHSASGSFSGQAPLALSSCRFTGAKLPEEFRIKLPTVVGNDRIWDTESATNVSPDEIFSLRCRYGCQGFGFHPFGEVVDGNHCVFYMPLALRHRTNQVQSPLCERPRANNRYKRFGRDMRNVTEALVFVTPFH</sequence>
<protein>
    <submittedName>
        <fullName evidence="1">Uncharacterized protein</fullName>
    </submittedName>
</protein>